<keyword evidence="1" id="KW-0285">Flavoprotein</keyword>
<dbReference type="SUPFAM" id="SSF51679">
    <property type="entry name" value="Bacterial luciferase-like"/>
    <property type="match status" value="1"/>
</dbReference>
<dbReference type="RefSeq" id="WP_285636516.1">
    <property type="nucleotide sequence ID" value="NZ_BSTJ01000021.1"/>
</dbReference>
<dbReference type="Gene3D" id="3.20.20.30">
    <property type="entry name" value="Luciferase-like domain"/>
    <property type="match status" value="1"/>
</dbReference>
<dbReference type="PANTHER" id="PTHR42847">
    <property type="entry name" value="ALKANESULFONATE MONOOXYGENASE"/>
    <property type="match status" value="1"/>
</dbReference>
<dbReference type="NCBIfam" id="TIGR03619">
    <property type="entry name" value="F420_Rv2161c"/>
    <property type="match status" value="1"/>
</dbReference>
<dbReference type="InterPro" id="IPR050172">
    <property type="entry name" value="SsuD_RutA_monooxygenase"/>
</dbReference>
<keyword evidence="2" id="KW-0288">FMN</keyword>
<evidence type="ECO:0000256" key="2">
    <source>
        <dbReference type="ARBA" id="ARBA00022643"/>
    </source>
</evidence>
<dbReference type="GO" id="GO:0046306">
    <property type="term" value="P:alkanesulfonate catabolic process"/>
    <property type="evidence" value="ECO:0007669"/>
    <property type="project" value="TreeGrafter"/>
</dbReference>
<reference evidence="6" key="1">
    <citation type="submission" date="2023-03" db="EMBL/GenBank/DDBJ databases">
        <title>Actinoallomurus iriomotensis NBRC 103681.</title>
        <authorList>
            <person name="Ichikawa N."/>
            <person name="Sato H."/>
            <person name="Tonouchi N."/>
        </authorList>
    </citation>
    <scope>NUCLEOTIDE SEQUENCE</scope>
    <source>
        <strain evidence="6">NBRC 103681</strain>
    </source>
</reference>
<dbReference type="Pfam" id="PF00296">
    <property type="entry name" value="Bac_luciferase"/>
    <property type="match status" value="1"/>
</dbReference>
<name>A0A9W6RU36_9ACTN</name>
<proteinExistence type="predicted"/>
<dbReference type="PANTHER" id="PTHR42847:SF4">
    <property type="entry name" value="ALKANESULFONATE MONOOXYGENASE-RELATED"/>
    <property type="match status" value="1"/>
</dbReference>
<keyword evidence="3" id="KW-0560">Oxidoreductase</keyword>
<dbReference type="GO" id="GO:0008726">
    <property type="term" value="F:alkanesulfonate monooxygenase activity"/>
    <property type="evidence" value="ECO:0007669"/>
    <property type="project" value="TreeGrafter"/>
</dbReference>
<comment type="caution">
    <text evidence="6">The sequence shown here is derived from an EMBL/GenBank/DDBJ whole genome shotgun (WGS) entry which is preliminary data.</text>
</comment>
<protein>
    <submittedName>
        <fullName evidence="6">LLM class F420-dependent oxidoreductase</fullName>
    </submittedName>
</protein>
<evidence type="ECO:0000313" key="7">
    <source>
        <dbReference type="Proteomes" id="UP001165135"/>
    </source>
</evidence>
<evidence type="ECO:0000313" key="6">
    <source>
        <dbReference type="EMBL" id="GLY81703.1"/>
    </source>
</evidence>
<dbReference type="InterPro" id="IPR011251">
    <property type="entry name" value="Luciferase-like_dom"/>
</dbReference>
<accession>A0A9W6RU36</accession>
<organism evidence="6 7">
    <name type="scientific">Actinoallomurus iriomotensis</name>
    <dbReference type="NCBI Taxonomy" id="478107"/>
    <lineage>
        <taxon>Bacteria</taxon>
        <taxon>Bacillati</taxon>
        <taxon>Actinomycetota</taxon>
        <taxon>Actinomycetes</taxon>
        <taxon>Streptosporangiales</taxon>
        <taxon>Thermomonosporaceae</taxon>
        <taxon>Actinoallomurus</taxon>
    </lineage>
</organism>
<dbReference type="InterPro" id="IPR019921">
    <property type="entry name" value="Lucif-like_OxRdtase_Rv2161c"/>
</dbReference>
<dbReference type="Proteomes" id="UP001165135">
    <property type="component" value="Unassembled WGS sequence"/>
</dbReference>
<gene>
    <name evidence="6" type="ORF">Airi01_099700</name>
</gene>
<feature type="domain" description="Luciferase-like" evidence="5">
    <location>
        <begin position="18"/>
        <end position="226"/>
    </location>
</feature>
<dbReference type="AlphaFoldDB" id="A0A9W6RU36"/>
<evidence type="ECO:0000256" key="1">
    <source>
        <dbReference type="ARBA" id="ARBA00022630"/>
    </source>
</evidence>
<evidence type="ECO:0000256" key="4">
    <source>
        <dbReference type="ARBA" id="ARBA00023033"/>
    </source>
</evidence>
<sequence>MDIGITTFAGSYGMTPHELAHTIEERGFESLFFPEHSHIPVHSRRNDGGSTRDYAETFDPFVALSAGAAVTRTLKLGTGVCLLTQRDPIVTAKEVACLDQLSGGRFLFGVGAGWNRMELANHGTDPRTRMALLAERVMAMRRIWTDDEAEFHGKYVDFEPIWSWPKPHQRPHPPVLVGGNGPGAEDRVLAFGDGWLPQCDGLADAGELSERAAALRRRATDAGRGTIPITVFNTPPDDRLLATLADAGIDRCLLLLPAGTESQMLARLDEWAPLASKWRQST</sequence>
<evidence type="ECO:0000259" key="5">
    <source>
        <dbReference type="Pfam" id="PF00296"/>
    </source>
</evidence>
<evidence type="ECO:0000256" key="3">
    <source>
        <dbReference type="ARBA" id="ARBA00023002"/>
    </source>
</evidence>
<dbReference type="EMBL" id="BSTJ01000021">
    <property type="protein sequence ID" value="GLY81703.1"/>
    <property type="molecule type" value="Genomic_DNA"/>
</dbReference>
<keyword evidence="4" id="KW-0503">Monooxygenase</keyword>
<dbReference type="InterPro" id="IPR036661">
    <property type="entry name" value="Luciferase-like_sf"/>
</dbReference>